<dbReference type="PANTHER" id="PTHR33164:SF89">
    <property type="entry name" value="MARR FAMILY REGULATORY PROTEIN"/>
    <property type="match status" value="1"/>
</dbReference>
<dbReference type="AlphaFoldDB" id="D2R2K8"/>
<dbReference type="EMBL" id="CP001848">
    <property type="protein sequence ID" value="ADB16848.1"/>
    <property type="molecule type" value="Genomic_DNA"/>
</dbReference>
<feature type="compositionally biased region" description="Low complexity" evidence="1">
    <location>
        <begin position="158"/>
        <end position="169"/>
    </location>
</feature>
<proteinExistence type="predicted"/>
<sequence length="230" mass="24734">MPDSLTTADQILIALRQVTQAIDLYSRYLLVEHGLTGPQIGVLRHLDRSSSATPGELSDALHITPPTIVGILNRLEERGLLTRERGSRTDRRSVVVRLTTAGSEAVAKSPPLLRDRFLEQLAQMPTWEQTQMLATLQRVAHLMQADEISAEPFLHRGPAAPASTAMPATGQQNATGEPTAIAATSPVPRHEFPSVASTTAAELTTRELAVRDAIASLAISEQLSGCDPPL</sequence>
<dbReference type="GO" id="GO:0003700">
    <property type="term" value="F:DNA-binding transcription factor activity"/>
    <property type="evidence" value="ECO:0007669"/>
    <property type="project" value="InterPro"/>
</dbReference>
<evidence type="ECO:0000313" key="3">
    <source>
        <dbReference type="EMBL" id="ADB16848.1"/>
    </source>
</evidence>
<feature type="region of interest" description="Disordered" evidence="1">
    <location>
        <begin position="156"/>
        <end position="176"/>
    </location>
</feature>
<dbReference type="InterPro" id="IPR000835">
    <property type="entry name" value="HTH_MarR-typ"/>
</dbReference>
<dbReference type="OrthoDB" id="7502947at2"/>
<dbReference type="STRING" id="530564.Psta_2176"/>
<dbReference type="HOGENOM" id="CLU_1203927_0_0_0"/>
<dbReference type="SMART" id="SM00347">
    <property type="entry name" value="HTH_MARR"/>
    <property type="match status" value="1"/>
</dbReference>
<dbReference type="SUPFAM" id="SSF46785">
    <property type="entry name" value="Winged helix' DNA-binding domain"/>
    <property type="match status" value="1"/>
</dbReference>
<dbReference type="InterPro" id="IPR036390">
    <property type="entry name" value="WH_DNA-bd_sf"/>
</dbReference>
<dbReference type="Proteomes" id="UP000001887">
    <property type="component" value="Chromosome"/>
</dbReference>
<dbReference type="InterPro" id="IPR011991">
    <property type="entry name" value="ArsR-like_HTH"/>
</dbReference>
<dbReference type="Pfam" id="PF12802">
    <property type="entry name" value="MarR_2"/>
    <property type="match status" value="1"/>
</dbReference>
<name>D2R2K8_PIRSD</name>
<evidence type="ECO:0000313" key="4">
    <source>
        <dbReference type="Proteomes" id="UP000001887"/>
    </source>
</evidence>
<organism evidence="3 4">
    <name type="scientific">Pirellula staleyi (strain ATCC 27377 / DSM 6068 / ICPB 4128)</name>
    <name type="common">Pirella staleyi</name>
    <dbReference type="NCBI Taxonomy" id="530564"/>
    <lineage>
        <taxon>Bacteria</taxon>
        <taxon>Pseudomonadati</taxon>
        <taxon>Planctomycetota</taxon>
        <taxon>Planctomycetia</taxon>
        <taxon>Pirellulales</taxon>
        <taxon>Pirellulaceae</taxon>
        <taxon>Pirellula</taxon>
    </lineage>
</organism>
<dbReference type="InterPro" id="IPR036388">
    <property type="entry name" value="WH-like_DNA-bd_sf"/>
</dbReference>
<dbReference type="InterPro" id="IPR039422">
    <property type="entry name" value="MarR/SlyA-like"/>
</dbReference>
<gene>
    <name evidence="3" type="ordered locus">Psta_2176</name>
</gene>
<dbReference type="Gene3D" id="1.10.10.10">
    <property type="entry name" value="Winged helix-like DNA-binding domain superfamily/Winged helix DNA-binding domain"/>
    <property type="match status" value="1"/>
</dbReference>
<dbReference type="PROSITE" id="PS50995">
    <property type="entry name" value="HTH_MARR_2"/>
    <property type="match status" value="1"/>
</dbReference>
<dbReference type="CDD" id="cd00090">
    <property type="entry name" value="HTH_ARSR"/>
    <property type="match status" value="1"/>
</dbReference>
<evidence type="ECO:0000256" key="1">
    <source>
        <dbReference type="SAM" id="MobiDB-lite"/>
    </source>
</evidence>
<keyword evidence="4" id="KW-1185">Reference proteome</keyword>
<dbReference type="PANTHER" id="PTHR33164">
    <property type="entry name" value="TRANSCRIPTIONAL REGULATOR, MARR FAMILY"/>
    <property type="match status" value="1"/>
</dbReference>
<dbReference type="KEGG" id="psl:Psta_2176"/>
<feature type="domain" description="HTH marR-type" evidence="2">
    <location>
        <begin position="8"/>
        <end position="141"/>
    </location>
</feature>
<evidence type="ECO:0000259" key="2">
    <source>
        <dbReference type="PROSITE" id="PS50995"/>
    </source>
</evidence>
<reference evidence="3 4" key="1">
    <citation type="journal article" date="2009" name="Stand. Genomic Sci.">
        <title>Complete genome sequence of Pirellula staleyi type strain (ATCC 27377).</title>
        <authorList>
            <person name="Clum A."/>
            <person name="Tindall B.J."/>
            <person name="Sikorski J."/>
            <person name="Ivanova N."/>
            <person name="Mavrommatis K."/>
            <person name="Lucas S."/>
            <person name="Glavina del Rio T."/>
            <person name="Nolan M."/>
            <person name="Chen F."/>
            <person name="Tice H."/>
            <person name="Pitluck S."/>
            <person name="Cheng J.F."/>
            <person name="Chertkov O."/>
            <person name="Brettin T."/>
            <person name="Han C."/>
            <person name="Detter J.C."/>
            <person name="Kuske C."/>
            <person name="Bruce D."/>
            <person name="Goodwin L."/>
            <person name="Ovchinikova G."/>
            <person name="Pati A."/>
            <person name="Mikhailova N."/>
            <person name="Chen A."/>
            <person name="Palaniappan K."/>
            <person name="Land M."/>
            <person name="Hauser L."/>
            <person name="Chang Y.J."/>
            <person name="Jeffries C.D."/>
            <person name="Chain P."/>
            <person name="Rohde M."/>
            <person name="Goker M."/>
            <person name="Bristow J."/>
            <person name="Eisen J.A."/>
            <person name="Markowitz V."/>
            <person name="Hugenholtz P."/>
            <person name="Kyrpides N.C."/>
            <person name="Klenk H.P."/>
            <person name="Lapidus A."/>
        </authorList>
    </citation>
    <scope>NUCLEOTIDE SEQUENCE [LARGE SCALE GENOMIC DNA]</scope>
    <source>
        <strain evidence="4">ATCC 27377 / DSM 6068 / ICPB 4128</strain>
    </source>
</reference>
<accession>D2R2K8</accession>
<dbReference type="GO" id="GO:0006950">
    <property type="term" value="P:response to stress"/>
    <property type="evidence" value="ECO:0007669"/>
    <property type="project" value="TreeGrafter"/>
</dbReference>
<protein>
    <submittedName>
        <fullName evidence="3">Transcriptional regulator, MarR family</fullName>
    </submittedName>
</protein>
<dbReference type="eggNOG" id="COG1846">
    <property type="taxonomic scope" value="Bacteria"/>
</dbReference>